<protein>
    <submittedName>
        <fullName evidence="2">CAZy families GH42 protein</fullName>
    </submittedName>
</protein>
<accession>A0A060BR39</accession>
<dbReference type="Gene3D" id="3.40.50.880">
    <property type="match status" value="1"/>
</dbReference>
<feature type="non-terminal residue" evidence="2">
    <location>
        <position position="52"/>
    </location>
</feature>
<feature type="domain" description="Beta-galactosidase trimerisation" evidence="1">
    <location>
        <begin position="3"/>
        <end position="52"/>
    </location>
</feature>
<evidence type="ECO:0000313" key="2">
    <source>
        <dbReference type="EMBL" id="AIA85172.1"/>
    </source>
</evidence>
<dbReference type="InterPro" id="IPR029062">
    <property type="entry name" value="Class_I_gatase-like"/>
</dbReference>
<proteinExistence type="predicted"/>
<name>A0A060BR39_9BIFI</name>
<sequence>MAHDIADWITSTSESARVLATYRAEAWTGMDGVPAITVNHYGEGDAVYVGCR</sequence>
<dbReference type="Pfam" id="PF08532">
    <property type="entry name" value="Glyco_hydro_42M"/>
    <property type="match status" value="1"/>
</dbReference>
<dbReference type="GO" id="GO:0005975">
    <property type="term" value="P:carbohydrate metabolic process"/>
    <property type="evidence" value="ECO:0007669"/>
    <property type="project" value="InterPro"/>
</dbReference>
<evidence type="ECO:0000259" key="1">
    <source>
        <dbReference type="Pfam" id="PF08532"/>
    </source>
</evidence>
<organism evidence="2">
    <name type="scientific">uncultured Bifidobacterium sp</name>
    <dbReference type="NCBI Taxonomy" id="165187"/>
    <lineage>
        <taxon>Bacteria</taxon>
        <taxon>Bacillati</taxon>
        <taxon>Actinomycetota</taxon>
        <taxon>Actinomycetes</taxon>
        <taxon>Bifidobacteriales</taxon>
        <taxon>Bifidobacteriaceae</taxon>
        <taxon>Bifidobacterium</taxon>
        <taxon>environmental samples</taxon>
    </lineage>
</organism>
<dbReference type="AlphaFoldDB" id="A0A060BR39"/>
<dbReference type="GO" id="GO:0004565">
    <property type="term" value="F:beta-galactosidase activity"/>
    <property type="evidence" value="ECO:0007669"/>
    <property type="project" value="InterPro"/>
</dbReference>
<dbReference type="EMBL" id="KF117913">
    <property type="protein sequence ID" value="AIA85172.1"/>
    <property type="molecule type" value="Genomic_DNA"/>
</dbReference>
<dbReference type="InterPro" id="IPR013738">
    <property type="entry name" value="Beta_galactosidase_Trimer"/>
</dbReference>
<reference evidence="2" key="1">
    <citation type="journal article" date="2013" name="Environ. Microbiol.">
        <title>Seasonally variable intestinal metagenomes of the red palm weevil (Rhynchophorus ferrugineus).</title>
        <authorList>
            <person name="Jia S."/>
            <person name="Zhang X."/>
            <person name="Zhang G."/>
            <person name="Yin A."/>
            <person name="Zhang S."/>
            <person name="Li F."/>
            <person name="Wang L."/>
            <person name="Zhao D."/>
            <person name="Yun Q."/>
            <person name="Tala"/>
            <person name="Wang J."/>
            <person name="Sun G."/>
            <person name="Baabdullah M."/>
            <person name="Yu X."/>
            <person name="Hu S."/>
            <person name="Al-Mssallem I.S."/>
            <person name="Yu J."/>
        </authorList>
    </citation>
    <scope>NUCLEOTIDE SEQUENCE</scope>
</reference>